<feature type="domain" description="Core-binding (CB)" evidence="10">
    <location>
        <begin position="1"/>
        <end position="91"/>
    </location>
</feature>
<comment type="subcellular location">
    <subcellularLocation>
        <location evidence="1">Cytoplasm</location>
    </subcellularLocation>
</comment>
<dbReference type="InterPro" id="IPR011010">
    <property type="entry name" value="DNA_brk_join_enz"/>
</dbReference>
<dbReference type="SUPFAM" id="SSF56349">
    <property type="entry name" value="DNA breaking-rejoining enzymes"/>
    <property type="match status" value="1"/>
</dbReference>
<accession>A0A0S4J922</accession>
<dbReference type="GO" id="GO:0005737">
    <property type="term" value="C:cytoplasm"/>
    <property type="evidence" value="ECO:0007669"/>
    <property type="project" value="UniProtKB-SubCell"/>
</dbReference>
<keyword evidence="7" id="KW-0233">DNA recombination</keyword>
<feature type="non-terminal residue" evidence="11">
    <location>
        <position position="184"/>
    </location>
</feature>
<dbReference type="GO" id="GO:0003677">
    <property type="term" value="F:DNA binding"/>
    <property type="evidence" value="ECO:0007669"/>
    <property type="project" value="UniProtKB-KW"/>
</dbReference>
<name>A0A0S4J922_BODSA</name>
<keyword evidence="6" id="KW-0238">DNA-binding</keyword>
<sequence>MVLNIIIKKWLTELKHIRNYSDNTVRAYSIDLENFTHFLTQHIGQNDVDGLKQLQLSDVRAWLTSRLNQGIAPVSNARALSTLKHFFKYVMAQCQIDLSHLLEMRTPKSLKKLPRPIGVNKIDTLIKTMEAKTSWTDLRDVALVILLYGAGLRISEALNLNYKEFPLSEVLVITGKGQKQRVVP</sequence>
<evidence type="ECO:0000259" key="9">
    <source>
        <dbReference type="PROSITE" id="PS51898"/>
    </source>
</evidence>
<reference evidence="12" key="1">
    <citation type="submission" date="2015-09" db="EMBL/GenBank/DDBJ databases">
        <authorList>
            <consortium name="Pathogen Informatics"/>
        </authorList>
    </citation>
    <scope>NUCLEOTIDE SEQUENCE [LARGE SCALE GENOMIC DNA]</scope>
    <source>
        <strain evidence="12">Lake Konstanz</strain>
    </source>
</reference>
<dbReference type="InterPro" id="IPR050090">
    <property type="entry name" value="Tyrosine_recombinase_XerCD"/>
</dbReference>
<dbReference type="Gene3D" id="1.10.443.10">
    <property type="entry name" value="Intergrase catalytic core"/>
    <property type="match status" value="1"/>
</dbReference>
<feature type="domain" description="Tyr recombinase" evidence="9">
    <location>
        <begin position="112"/>
        <end position="184"/>
    </location>
</feature>
<dbReference type="GO" id="GO:0051301">
    <property type="term" value="P:cell division"/>
    <property type="evidence" value="ECO:0007669"/>
    <property type="project" value="UniProtKB-KW"/>
</dbReference>
<dbReference type="InterPro" id="IPR013762">
    <property type="entry name" value="Integrase-like_cat_sf"/>
</dbReference>
<dbReference type="PANTHER" id="PTHR30349">
    <property type="entry name" value="PHAGE INTEGRASE-RELATED"/>
    <property type="match status" value="1"/>
</dbReference>
<evidence type="ECO:0000256" key="7">
    <source>
        <dbReference type="ARBA" id="ARBA00023172"/>
    </source>
</evidence>
<dbReference type="Gene3D" id="1.10.150.130">
    <property type="match status" value="1"/>
</dbReference>
<evidence type="ECO:0000256" key="2">
    <source>
        <dbReference type="ARBA" id="ARBA00022490"/>
    </source>
</evidence>
<keyword evidence="12" id="KW-1185">Reference proteome</keyword>
<dbReference type="InterPro" id="IPR044068">
    <property type="entry name" value="CB"/>
</dbReference>
<dbReference type="PROSITE" id="PS51900">
    <property type="entry name" value="CB"/>
    <property type="match status" value="1"/>
</dbReference>
<evidence type="ECO:0000256" key="4">
    <source>
        <dbReference type="ARBA" id="ARBA00022829"/>
    </source>
</evidence>
<gene>
    <name evidence="11" type="ORF">BSAL_84250</name>
</gene>
<keyword evidence="4" id="KW-0159">Chromosome partition</keyword>
<dbReference type="GO" id="GO:0007059">
    <property type="term" value="P:chromosome segregation"/>
    <property type="evidence" value="ECO:0007669"/>
    <property type="project" value="UniProtKB-KW"/>
</dbReference>
<dbReference type="EMBL" id="CYKH01000967">
    <property type="protein sequence ID" value="CUG73693.1"/>
    <property type="molecule type" value="Genomic_DNA"/>
</dbReference>
<dbReference type="Pfam" id="PF02899">
    <property type="entry name" value="Phage_int_SAM_1"/>
    <property type="match status" value="1"/>
</dbReference>
<protein>
    <submittedName>
        <fullName evidence="11">Site-specific tyrosine phage integrase, putative</fullName>
    </submittedName>
</protein>
<keyword evidence="5" id="KW-0229">DNA integration</keyword>
<organism evidence="11 12">
    <name type="scientific">Bodo saltans</name>
    <name type="common">Flagellated protozoan</name>
    <dbReference type="NCBI Taxonomy" id="75058"/>
    <lineage>
        <taxon>Eukaryota</taxon>
        <taxon>Discoba</taxon>
        <taxon>Euglenozoa</taxon>
        <taxon>Kinetoplastea</taxon>
        <taxon>Metakinetoplastina</taxon>
        <taxon>Eubodonida</taxon>
        <taxon>Bodonidae</taxon>
        <taxon>Bodo</taxon>
    </lineage>
</organism>
<keyword evidence="3" id="KW-0132">Cell division</keyword>
<dbReference type="GO" id="GO:0006310">
    <property type="term" value="P:DNA recombination"/>
    <property type="evidence" value="ECO:0007669"/>
    <property type="project" value="UniProtKB-KW"/>
</dbReference>
<dbReference type="OrthoDB" id="2361793at2759"/>
<dbReference type="GO" id="GO:0015074">
    <property type="term" value="P:DNA integration"/>
    <property type="evidence" value="ECO:0007669"/>
    <property type="project" value="UniProtKB-KW"/>
</dbReference>
<evidence type="ECO:0000259" key="10">
    <source>
        <dbReference type="PROSITE" id="PS51900"/>
    </source>
</evidence>
<evidence type="ECO:0000256" key="1">
    <source>
        <dbReference type="ARBA" id="ARBA00004496"/>
    </source>
</evidence>
<evidence type="ECO:0000256" key="6">
    <source>
        <dbReference type="ARBA" id="ARBA00023125"/>
    </source>
</evidence>
<dbReference type="InterPro" id="IPR004107">
    <property type="entry name" value="Integrase_SAM-like_N"/>
</dbReference>
<keyword evidence="2" id="KW-0963">Cytoplasm</keyword>
<evidence type="ECO:0000256" key="3">
    <source>
        <dbReference type="ARBA" id="ARBA00022618"/>
    </source>
</evidence>
<dbReference type="AlphaFoldDB" id="A0A0S4J922"/>
<proteinExistence type="predicted"/>
<dbReference type="Pfam" id="PF00589">
    <property type="entry name" value="Phage_integrase"/>
    <property type="match status" value="1"/>
</dbReference>
<evidence type="ECO:0000313" key="11">
    <source>
        <dbReference type="EMBL" id="CUG73693.1"/>
    </source>
</evidence>
<evidence type="ECO:0000256" key="8">
    <source>
        <dbReference type="ARBA" id="ARBA00023306"/>
    </source>
</evidence>
<dbReference type="VEuPathDB" id="TriTrypDB:BSAL_84250"/>
<dbReference type="InterPro" id="IPR010998">
    <property type="entry name" value="Integrase_recombinase_N"/>
</dbReference>
<dbReference type="Proteomes" id="UP000051952">
    <property type="component" value="Unassembled WGS sequence"/>
</dbReference>
<dbReference type="PROSITE" id="PS51898">
    <property type="entry name" value="TYR_RECOMBINASE"/>
    <property type="match status" value="1"/>
</dbReference>
<dbReference type="PANTHER" id="PTHR30349:SF77">
    <property type="entry name" value="TYROSINE RECOMBINASE XERC"/>
    <property type="match status" value="1"/>
</dbReference>
<evidence type="ECO:0000313" key="12">
    <source>
        <dbReference type="Proteomes" id="UP000051952"/>
    </source>
</evidence>
<evidence type="ECO:0000256" key="5">
    <source>
        <dbReference type="ARBA" id="ARBA00022908"/>
    </source>
</evidence>
<keyword evidence="8" id="KW-0131">Cell cycle</keyword>
<dbReference type="InterPro" id="IPR002104">
    <property type="entry name" value="Integrase_catalytic"/>
</dbReference>